<evidence type="ECO:0000313" key="4">
    <source>
        <dbReference type="EMBL" id="KXS96724.1"/>
    </source>
</evidence>
<feature type="compositionally biased region" description="Polar residues" evidence="2">
    <location>
        <begin position="46"/>
        <end position="59"/>
    </location>
</feature>
<keyword evidence="5" id="KW-1185">Reference proteome</keyword>
<evidence type="ECO:0000259" key="3">
    <source>
        <dbReference type="SMART" id="SM00642"/>
    </source>
</evidence>
<dbReference type="Gene3D" id="2.40.30.140">
    <property type="match status" value="1"/>
</dbReference>
<name>A0A139H2R0_9PEZI</name>
<dbReference type="SUPFAM" id="SSF51011">
    <property type="entry name" value="Glycosyl hydrolase domain"/>
    <property type="match status" value="1"/>
</dbReference>
<dbReference type="AlphaFoldDB" id="A0A139H2R0"/>
<accession>A0A139H2R0</accession>
<sequence>MSWLKRSINKLQDELEALSTADHQQAQQSAQETPPPIPDRPATFDATPTNDSQYPHQTPDNELFFQAFEWHTRSEPPKPHETHGRNSHWGRLARILPSLAELGVTSLWLPPGCKANNPQGNGYDCYDLWDLGEFDQKWTRSTKWGSREELRDLVDTAKNCGGRGVELIWDAVLNHKTAGDATDETWAVEVDHQDRRIEICAAKKIEAWLKYDFPGREREGMKYSPLKWRAEHFSGTDWDQRAQKNAIYKLIDDPATYPKPNENQVPMPMPNRPMNAFNRLQRLASDAKTLIKAQCAPPVRPGKGWMEDVDKTFGNYDYLLFSNIYYAHPEVRQDTLQWGQWMIEETGINGFRLDAAQHFSWNFTREWIGNVHQASRRKYGKDAFILGEVLSGEVGRILRWLDFVTPAGCGHPQAWAFDAPLLYSFGRISEDVRKGSKNADLRTLLTGPGDPDKASLVSMRPSQAFTFVTNHDTQTNQSSFTLMDQGLKSLFYAFILLRREGKPCVFWGDLYGTLGDKKTRPEGPACRMSVTSTSGTDTAAQGASTRCLLPSLMLARKLFAYGEQRDFFDSMSCISWTRSGTHDRPGCVVIMSIGKQDKWTIKRMTAGRPGEKWIDVLSEREARPEIIIDEKGEGVFAVKGRTVSVYVREDCEAGKFPVPFDHDVYSQ</sequence>
<dbReference type="CDD" id="cd11318">
    <property type="entry name" value="AmyAc_bac_fung_AmyA"/>
    <property type="match status" value="1"/>
</dbReference>
<feature type="compositionally biased region" description="Polar residues" evidence="2">
    <location>
        <begin position="21"/>
        <end position="32"/>
    </location>
</feature>
<dbReference type="EMBL" id="LFZN01000165">
    <property type="protein sequence ID" value="KXS96724.1"/>
    <property type="molecule type" value="Genomic_DNA"/>
</dbReference>
<gene>
    <name evidence="4" type="ORF">AC578_151</name>
</gene>
<reference evidence="4 5" key="1">
    <citation type="submission" date="2015-07" db="EMBL/GenBank/DDBJ databases">
        <title>Comparative genomics of the Sigatoka disease complex on banana suggests a link between parallel evolutionary changes in Pseudocercospora fijiensis and Pseudocercospora eumusae and increased virulence on the banana host.</title>
        <authorList>
            <person name="Chang T.-C."/>
            <person name="Salvucci A."/>
            <person name="Crous P.W."/>
            <person name="Stergiopoulos I."/>
        </authorList>
    </citation>
    <scope>NUCLEOTIDE SEQUENCE [LARGE SCALE GENOMIC DNA]</scope>
    <source>
        <strain evidence="4 5">CBS 114824</strain>
    </source>
</reference>
<dbReference type="Gene3D" id="3.20.20.80">
    <property type="entry name" value="Glycosidases"/>
    <property type="match status" value="1"/>
</dbReference>
<feature type="domain" description="Glycosyl hydrolase family 13 catalytic" evidence="3">
    <location>
        <begin position="62"/>
        <end position="546"/>
    </location>
</feature>
<dbReference type="Gene3D" id="2.60.40.1180">
    <property type="entry name" value="Golgi alpha-mannosidase II"/>
    <property type="match status" value="1"/>
</dbReference>
<dbReference type="OrthoDB" id="550577at2759"/>
<dbReference type="Proteomes" id="UP000070133">
    <property type="component" value="Unassembled WGS sequence"/>
</dbReference>
<dbReference type="PANTHER" id="PTHR43447">
    <property type="entry name" value="ALPHA-AMYLASE"/>
    <property type="match status" value="1"/>
</dbReference>
<evidence type="ECO:0000313" key="5">
    <source>
        <dbReference type="Proteomes" id="UP000070133"/>
    </source>
</evidence>
<feature type="region of interest" description="Disordered" evidence="2">
    <location>
        <begin position="15"/>
        <end position="59"/>
    </location>
</feature>
<dbReference type="STRING" id="321146.A0A139H2R0"/>
<comment type="similarity">
    <text evidence="1">Belongs to the glycosyl hydrolase 13 family.</text>
</comment>
<dbReference type="SUPFAM" id="SSF51445">
    <property type="entry name" value="(Trans)glycosidases"/>
    <property type="match status" value="1"/>
</dbReference>
<dbReference type="Pfam" id="PF00128">
    <property type="entry name" value="Alpha-amylase"/>
    <property type="match status" value="2"/>
</dbReference>
<comment type="caution">
    <text evidence="4">The sequence shown here is derived from an EMBL/GenBank/DDBJ whole genome shotgun (WGS) entry which is preliminary data.</text>
</comment>
<organism evidence="4 5">
    <name type="scientific">Pseudocercospora eumusae</name>
    <dbReference type="NCBI Taxonomy" id="321146"/>
    <lineage>
        <taxon>Eukaryota</taxon>
        <taxon>Fungi</taxon>
        <taxon>Dikarya</taxon>
        <taxon>Ascomycota</taxon>
        <taxon>Pezizomycotina</taxon>
        <taxon>Dothideomycetes</taxon>
        <taxon>Dothideomycetidae</taxon>
        <taxon>Mycosphaerellales</taxon>
        <taxon>Mycosphaerellaceae</taxon>
        <taxon>Pseudocercospora</taxon>
    </lineage>
</organism>
<dbReference type="InterPro" id="IPR006047">
    <property type="entry name" value="GH13_cat_dom"/>
</dbReference>
<evidence type="ECO:0000256" key="2">
    <source>
        <dbReference type="SAM" id="MobiDB-lite"/>
    </source>
</evidence>
<dbReference type="InterPro" id="IPR017853">
    <property type="entry name" value="GH"/>
</dbReference>
<proteinExistence type="inferred from homology"/>
<evidence type="ECO:0000256" key="1">
    <source>
        <dbReference type="ARBA" id="ARBA00008061"/>
    </source>
</evidence>
<dbReference type="SMART" id="SM00642">
    <property type="entry name" value="Aamy"/>
    <property type="match status" value="1"/>
</dbReference>
<dbReference type="GO" id="GO:0005975">
    <property type="term" value="P:carbohydrate metabolic process"/>
    <property type="evidence" value="ECO:0007669"/>
    <property type="project" value="InterPro"/>
</dbReference>
<dbReference type="InterPro" id="IPR013780">
    <property type="entry name" value="Glyco_hydro_b"/>
</dbReference>
<protein>
    <recommendedName>
        <fullName evidence="3">Glycosyl hydrolase family 13 catalytic domain-containing protein</fullName>
    </recommendedName>
</protein>